<evidence type="ECO:0000313" key="1">
    <source>
        <dbReference type="EMBL" id="KAF0773761.1"/>
    </source>
</evidence>
<proteinExistence type="predicted"/>
<gene>
    <name evidence="1" type="ORF">FWK35_00000051</name>
</gene>
<comment type="caution">
    <text evidence="1">The sequence shown here is derived from an EMBL/GenBank/DDBJ whole genome shotgun (WGS) entry which is preliminary data.</text>
</comment>
<name>A0A6G0ZQ95_APHCR</name>
<dbReference type="EMBL" id="VUJU01000031">
    <property type="protein sequence ID" value="KAF0773761.1"/>
    <property type="molecule type" value="Genomic_DNA"/>
</dbReference>
<organism evidence="1 2">
    <name type="scientific">Aphis craccivora</name>
    <name type="common">Cowpea aphid</name>
    <dbReference type="NCBI Taxonomy" id="307492"/>
    <lineage>
        <taxon>Eukaryota</taxon>
        <taxon>Metazoa</taxon>
        <taxon>Ecdysozoa</taxon>
        <taxon>Arthropoda</taxon>
        <taxon>Hexapoda</taxon>
        <taxon>Insecta</taxon>
        <taxon>Pterygota</taxon>
        <taxon>Neoptera</taxon>
        <taxon>Paraneoptera</taxon>
        <taxon>Hemiptera</taxon>
        <taxon>Sternorrhyncha</taxon>
        <taxon>Aphidomorpha</taxon>
        <taxon>Aphidoidea</taxon>
        <taxon>Aphididae</taxon>
        <taxon>Aphidini</taxon>
        <taxon>Aphis</taxon>
        <taxon>Aphis</taxon>
    </lineage>
</organism>
<evidence type="ECO:0000313" key="2">
    <source>
        <dbReference type="Proteomes" id="UP000478052"/>
    </source>
</evidence>
<protein>
    <submittedName>
        <fullName evidence="1">Uncharacterized protein</fullName>
    </submittedName>
</protein>
<reference evidence="1 2" key="1">
    <citation type="submission" date="2019-08" db="EMBL/GenBank/DDBJ databases">
        <title>Whole genome of Aphis craccivora.</title>
        <authorList>
            <person name="Voronova N.V."/>
            <person name="Shulinski R.S."/>
            <person name="Bandarenka Y.V."/>
            <person name="Zhorov D.G."/>
            <person name="Warner D."/>
        </authorList>
    </citation>
    <scope>NUCLEOTIDE SEQUENCE [LARGE SCALE GENOMIC DNA]</scope>
    <source>
        <strain evidence="1">180601</strain>
        <tissue evidence="1">Whole Body</tissue>
    </source>
</reference>
<dbReference type="AlphaFoldDB" id="A0A6G0ZQ95"/>
<dbReference type="Proteomes" id="UP000478052">
    <property type="component" value="Unassembled WGS sequence"/>
</dbReference>
<dbReference type="OrthoDB" id="6625894at2759"/>
<sequence>MLMYNCEVWTITEKMEKRLLSFENNILRRICGALYDDELGCWYLMLKDESKTVRAVIDYHSCGKIPRCRPRKRWFERGKLGFKIAGRRRLEGYYREKWKAFTVAAKTLEES</sequence>
<accession>A0A6G0ZQ95</accession>
<keyword evidence="2" id="KW-1185">Reference proteome</keyword>